<dbReference type="SUPFAM" id="SSF54909">
    <property type="entry name" value="Dimeric alpha+beta barrel"/>
    <property type="match status" value="1"/>
</dbReference>
<feature type="domain" description="Dyp-type peroxidase N-terminal" evidence="15">
    <location>
        <begin position="66"/>
        <end position="220"/>
    </location>
</feature>
<dbReference type="GO" id="GO:0033212">
    <property type="term" value="P:iron import into cell"/>
    <property type="evidence" value="ECO:0007669"/>
    <property type="project" value="InterPro"/>
</dbReference>
<evidence type="ECO:0000256" key="6">
    <source>
        <dbReference type="ARBA" id="ARBA00023002"/>
    </source>
</evidence>
<dbReference type="InterPro" id="IPR019546">
    <property type="entry name" value="TAT_signal_bac_arc"/>
</dbReference>
<protein>
    <recommendedName>
        <fullName evidence="10 13">Deferrochelatase</fullName>
        <ecNumber evidence="13">1.11.1.-</ecNumber>
    </recommendedName>
    <alternativeName>
        <fullName evidence="11 13">Peroxidase EfeB</fullName>
    </alternativeName>
</protein>
<keyword evidence="18" id="KW-1185">Reference proteome</keyword>
<dbReference type="InterPro" id="IPR048327">
    <property type="entry name" value="Dyp_perox_N"/>
</dbReference>
<dbReference type="PROSITE" id="PS51404">
    <property type="entry name" value="DYP_PEROXIDASE"/>
    <property type="match status" value="1"/>
</dbReference>
<evidence type="ECO:0000313" key="18">
    <source>
        <dbReference type="Proteomes" id="UP000181997"/>
    </source>
</evidence>
<dbReference type="GO" id="GO:0030313">
    <property type="term" value="C:cell envelope"/>
    <property type="evidence" value="ECO:0007669"/>
    <property type="project" value="UniProtKB-SubCell"/>
</dbReference>
<evidence type="ECO:0000256" key="1">
    <source>
        <dbReference type="ARBA" id="ARBA00004196"/>
    </source>
</evidence>
<keyword evidence="4 13" id="KW-0479">Metal-binding</keyword>
<dbReference type="RefSeq" id="WP_058298815.1">
    <property type="nucleotide sequence ID" value="NZ_FMAU01000003.1"/>
</dbReference>
<dbReference type="OrthoDB" id="9781066at2"/>
<keyword evidence="6 13" id="KW-0560">Oxidoreductase</keyword>
<evidence type="ECO:0000256" key="8">
    <source>
        <dbReference type="ARBA" id="ARBA00023239"/>
    </source>
</evidence>
<evidence type="ECO:0000256" key="9">
    <source>
        <dbReference type="ARBA" id="ARBA00025737"/>
    </source>
</evidence>
<dbReference type="Pfam" id="PF20628">
    <property type="entry name" value="Dyp_perox_C"/>
    <property type="match status" value="1"/>
</dbReference>
<dbReference type="EC" id="1.11.1.-" evidence="13"/>
<evidence type="ECO:0000256" key="5">
    <source>
        <dbReference type="ARBA" id="ARBA00022729"/>
    </source>
</evidence>
<keyword evidence="14" id="KW-1133">Transmembrane helix</keyword>
<feature type="domain" description="Dyp-type peroxidase C-terminal" evidence="16">
    <location>
        <begin position="231"/>
        <end position="410"/>
    </location>
</feature>
<evidence type="ECO:0000259" key="16">
    <source>
        <dbReference type="Pfam" id="PF20628"/>
    </source>
</evidence>
<keyword evidence="2 13" id="KW-0575">Peroxidase</keyword>
<evidence type="ECO:0000313" key="17">
    <source>
        <dbReference type="EMBL" id="SCC14924.1"/>
    </source>
</evidence>
<keyword evidence="3 13" id="KW-0349">Heme</keyword>
<keyword evidence="5" id="KW-0732">Signal</keyword>
<dbReference type="InterPro" id="IPR006314">
    <property type="entry name" value="Dyp_peroxidase"/>
</dbReference>
<keyword evidence="14" id="KW-0812">Transmembrane</keyword>
<dbReference type="PANTHER" id="PTHR30521:SF4">
    <property type="entry name" value="DEFERROCHELATASE"/>
    <property type="match status" value="1"/>
</dbReference>
<name>A0A0V8HHX7_9BACI</name>
<dbReference type="GO" id="GO:0046872">
    <property type="term" value="F:metal ion binding"/>
    <property type="evidence" value="ECO:0007669"/>
    <property type="project" value="UniProtKB-KW"/>
</dbReference>
<dbReference type="Pfam" id="PF10518">
    <property type="entry name" value="TAT_signal"/>
    <property type="match status" value="1"/>
</dbReference>
<evidence type="ECO:0000256" key="13">
    <source>
        <dbReference type="RuleBase" id="RU365017"/>
    </source>
</evidence>
<comment type="similarity">
    <text evidence="9 13">Belongs to the DyP-type peroxidase family.</text>
</comment>
<dbReference type="GO" id="GO:0004325">
    <property type="term" value="F:ferrochelatase activity"/>
    <property type="evidence" value="ECO:0007669"/>
    <property type="project" value="UniProtKB-EC"/>
</dbReference>
<evidence type="ECO:0000256" key="12">
    <source>
        <dbReference type="ARBA" id="ARBA00048856"/>
    </source>
</evidence>
<evidence type="ECO:0000256" key="2">
    <source>
        <dbReference type="ARBA" id="ARBA00022559"/>
    </source>
</evidence>
<accession>A0A0V8HHX7</accession>
<keyword evidence="7 13" id="KW-0408">Iron</keyword>
<evidence type="ECO:0000259" key="15">
    <source>
        <dbReference type="Pfam" id="PF04261"/>
    </source>
</evidence>
<feature type="transmembrane region" description="Helical" evidence="14">
    <location>
        <begin position="21"/>
        <end position="45"/>
    </location>
</feature>
<dbReference type="AlphaFoldDB" id="A0A0V8HHX7"/>
<dbReference type="NCBIfam" id="TIGR01412">
    <property type="entry name" value="tat_substr_1"/>
    <property type="match status" value="1"/>
</dbReference>
<evidence type="ECO:0000256" key="3">
    <source>
        <dbReference type="ARBA" id="ARBA00022617"/>
    </source>
</evidence>
<dbReference type="PROSITE" id="PS51318">
    <property type="entry name" value="TAT"/>
    <property type="match status" value="1"/>
</dbReference>
<dbReference type="InterPro" id="IPR048328">
    <property type="entry name" value="Dyp_perox_C"/>
</dbReference>
<dbReference type="InterPro" id="IPR006311">
    <property type="entry name" value="TAT_signal"/>
</dbReference>
<dbReference type="InterPro" id="IPR006313">
    <property type="entry name" value="EfeB/EfeN"/>
</dbReference>
<comment type="subcellular location">
    <subcellularLocation>
        <location evidence="1">Cell envelope</location>
    </subcellularLocation>
</comment>
<comment type="catalytic activity">
    <reaction evidence="12">
        <text>heme b + 2 H(+) = protoporphyrin IX + Fe(2+)</text>
        <dbReference type="Rhea" id="RHEA:22584"/>
        <dbReference type="ChEBI" id="CHEBI:15378"/>
        <dbReference type="ChEBI" id="CHEBI:29033"/>
        <dbReference type="ChEBI" id="CHEBI:57306"/>
        <dbReference type="ChEBI" id="CHEBI:60344"/>
        <dbReference type="EC" id="4.98.1.1"/>
    </reaction>
    <physiologicalReaction direction="left-to-right" evidence="12">
        <dbReference type="Rhea" id="RHEA:22585"/>
    </physiologicalReaction>
</comment>
<dbReference type="PANTHER" id="PTHR30521">
    <property type="entry name" value="DEFERROCHELATASE/PEROXIDASE"/>
    <property type="match status" value="1"/>
</dbReference>
<dbReference type="GO" id="GO:0020037">
    <property type="term" value="F:heme binding"/>
    <property type="evidence" value="ECO:0007669"/>
    <property type="project" value="InterPro"/>
</dbReference>
<comment type="cofactor">
    <cofactor evidence="13">
        <name>heme b</name>
        <dbReference type="ChEBI" id="CHEBI:60344"/>
    </cofactor>
    <text evidence="13">Binds 1 heme b (iron(II)-protoporphyrin IX) group non-covalently per subunit.</text>
</comment>
<keyword evidence="8" id="KW-0456">Lyase</keyword>
<proteinExistence type="inferred from homology"/>
<comment type="function">
    <text evidence="13">Involved in the recovery of exogenous heme iron. Extracts iron from heme while preserving the protoporphyrin ring intact.</text>
</comment>
<dbReference type="NCBIfam" id="TIGR01413">
    <property type="entry name" value="Dyp_perox_fam"/>
    <property type="match status" value="1"/>
</dbReference>
<evidence type="ECO:0000256" key="11">
    <source>
        <dbReference type="ARBA" id="ARBA00033775"/>
    </source>
</evidence>
<dbReference type="Pfam" id="PF04261">
    <property type="entry name" value="Dyp_perox_N"/>
    <property type="match status" value="1"/>
</dbReference>
<evidence type="ECO:0000256" key="14">
    <source>
        <dbReference type="SAM" id="Phobius"/>
    </source>
</evidence>
<dbReference type="InterPro" id="IPR011008">
    <property type="entry name" value="Dimeric_a/b-barrel"/>
</dbReference>
<evidence type="ECO:0000256" key="4">
    <source>
        <dbReference type="ARBA" id="ARBA00022723"/>
    </source>
</evidence>
<evidence type="ECO:0000256" key="10">
    <source>
        <dbReference type="ARBA" id="ARBA00033771"/>
    </source>
</evidence>
<dbReference type="EMBL" id="FMAU01000003">
    <property type="protein sequence ID" value="SCC14924.1"/>
    <property type="molecule type" value="Genomic_DNA"/>
</dbReference>
<keyword evidence="14" id="KW-0472">Membrane</keyword>
<dbReference type="Proteomes" id="UP000181997">
    <property type="component" value="Unassembled WGS sequence"/>
</dbReference>
<organism evidence="17 18">
    <name type="scientific">[Bacillus] enclensis</name>
    <dbReference type="NCBI Taxonomy" id="1402860"/>
    <lineage>
        <taxon>Bacteria</taxon>
        <taxon>Bacillati</taxon>
        <taxon>Bacillota</taxon>
        <taxon>Bacilli</taxon>
        <taxon>Bacillales</taxon>
        <taxon>Bacillaceae</taxon>
        <taxon>Rossellomorea</taxon>
    </lineage>
</organism>
<dbReference type="GO" id="GO:0004601">
    <property type="term" value="F:peroxidase activity"/>
    <property type="evidence" value="ECO:0007669"/>
    <property type="project" value="UniProtKB-KW"/>
</dbReference>
<reference evidence="18" key="1">
    <citation type="submission" date="2016-08" db="EMBL/GenBank/DDBJ databases">
        <authorList>
            <person name="Varghese N."/>
            <person name="Submissions Spin"/>
        </authorList>
    </citation>
    <scope>NUCLEOTIDE SEQUENCE [LARGE SCALE GENOMIC DNA]</scope>
    <source>
        <strain evidence="18">SGD-1123</strain>
    </source>
</reference>
<evidence type="ECO:0000256" key="7">
    <source>
        <dbReference type="ARBA" id="ARBA00023004"/>
    </source>
</evidence>
<sequence length="422" mass="46134">MSSEEKSMLQTQISRRDILKIAGVGGAGVLLGASGLTGVLTAFGANPFVDDDETVDNKVNFYGKHQSGILTKNPKHVYFASLNCTAGSKAELKELFRLWTTYSVSLMNGQLVGPNSANALLPPPDTGEAAGLDPAHLTLTFGVGPSLFEKKELGLAHKKPAELKDLPHFPKDQLDPRYVGGDICVQACADDPQVAFHAVRNLIRAARGKVTLKWSQTGFNSYKQKGKKVETPRNLFAFKDGTGNPDTDDAKEMDKVVWVQPGQSKSWLTGGTYLAVRRIQMHVETWDRTSLSGQEATFGRHRDTGAPLGKKGEFDEVDLELKENGKPVVPENSHVALARKVKDRILRRSFSYSDGINPDTGAFDTGLLFMSFQQNPSQFINIQKSMGRADKLNEYITHRGSALFACFPGVKKGSFLGAELFN</sequence>
<gene>
    <name evidence="17" type="ORF">GA0061094_2705</name>
</gene>
<dbReference type="GO" id="GO:0005829">
    <property type="term" value="C:cytosol"/>
    <property type="evidence" value="ECO:0007669"/>
    <property type="project" value="TreeGrafter"/>
</dbReference>